<dbReference type="AlphaFoldDB" id="A0A8J3QCI6"/>
<evidence type="ECO:0000313" key="2">
    <source>
        <dbReference type="Proteomes" id="UP000612899"/>
    </source>
</evidence>
<gene>
    <name evidence="1" type="ORF">Rhe02_52120</name>
</gene>
<dbReference type="Proteomes" id="UP000612899">
    <property type="component" value="Unassembled WGS sequence"/>
</dbReference>
<accession>A0A8J3QCI6</accession>
<keyword evidence="2" id="KW-1185">Reference proteome</keyword>
<name>A0A8J3QCI6_9ACTN</name>
<proteinExistence type="predicted"/>
<dbReference type="EMBL" id="BONY01000034">
    <property type="protein sequence ID" value="GIH07145.1"/>
    <property type="molecule type" value="Genomic_DNA"/>
</dbReference>
<protein>
    <submittedName>
        <fullName evidence="1">Uncharacterized protein</fullName>
    </submittedName>
</protein>
<comment type="caution">
    <text evidence="1">The sequence shown here is derived from an EMBL/GenBank/DDBJ whole genome shotgun (WGS) entry which is preliminary data.</text>
</comment>
<sequence length="91" mass="10307">MAGIGPTGWTLEGRWWNGAYGRIARRDMWLYTNGYVWRVEARQGDGDAAVWSKQFTSEQLARELAAQMMARSGDQWRDLTSLVQSPPTAGR</sequence>
<organism evidence="1 2">
    <name type="scientific">Rhizocola hellebori</name>
    <dbReference type="NCBI Taxonomy" id="1392758"/>
    <lineage>
        <taxon>Bacteria</taxon>
        <taxon>Bacillati</taxon>
        <taxon>Actinomycetota</taxon>
        <taxon>Actinomycetes</taxon>
        <taxon>Micromonosporales</taxon>
        <taxon>Micromonosporaceae</taxon>
        <taxon>Rhizocola</taxon>
    </lineage>
</organism>
<reference evidence="1" key="1">
    <citation type="submission" date="2021-01" db="EMBL/GenBank/DDBJ databases">
        <title>Whole genome shotgun sequence of Rhizocola hellebori NBRC 109834.</title>
        <authorList>
            <person name="Komaki H."/>
            <person name="Tamura T."/>
        </authorList>
    </citation>
    <scope>NUCLEOTIDE SEQUENCE</scope>
    <source>
        <strain evidence="1">NBRC 109834</strain>
    </source>
</reference>
<evidence type="ECO:0000313" key="1">
    <source>
        <dbReference type="EMBL" id="GIH07145.1"/>
    </source>
</evidence>